<keyword evidence="3" id="KW-1185">Reference proteome</keyword>
<sequence length="191" mass="20172">MSGDTHAAVALAVTTSLLPTMSVEEQTFALALVAFGAILPDVDQTNKRTKKMVMTALVVLGLLVTGTSGVIKTLNPTAMLGLALLAVWIVIGYTRPHREFTHSFVAASIATVAVAMITFSTRVSDVAALYTLNFGLAMLSHDLIDTLNGKRVHLLWPSPGGVCFNLVAASGTGNNLVKYMSLLIVAINFVV</sequence>
<feature type="transmembrane region" description="Helical" evidence="1">
    <location>
        <begin position="52"/>
        <end position="71"/>
    </location>
</feature>
<evidence type="ECO:0000256" key="1">
    <source>
        <dbReference type="SAM" id="Phobius"/>
    </source>
</evidence>
<evidence type="ECO:0008006" key="4">
    <source>
        <dbReference type="Google" id="ProtNLM"/>
    </source>
</evidence>
<dbReference type="Proteomes" id="UP000054874">
    <property type="component" value="Unassembled WGS sequence"/>
</dbReference>
<keyword evidence="1" id="KW-0812">Transmembrane</keyword>
<proteinExistence type="predicted"/>
<organism evidence="2 3">
    <name type="scientific">Acetivibrio ethanolgignens</name>
    <dbReference type="NCBI Taxonomy" id="290052"/>
    <lineage>
        <taxon>Bacteria</taxon>
        <taxon>Bacillati</taxon>
        <taxon>Bacillota</taxon>
        <taxon>Clostridia</taxon>
        <taxon>Eubacteriales</taxon>
        <taxon>Oscillospiraceae</taxon>
        <taxon>Acetivibrio</taxon>
    </lineage>
</organism>
<dbReference type="OrthoDB" id="5459053at2"/>
<accession>A0A0V8QEY1</accession>
<reference evidence="2 3" key="1">
    <citation type="submission" date="2015-11" db="EMBL/GenBank/DDBJ databases">
        <title>Butyribacter intestini gen. nov., sp. nov., a butyric acid-producing bacterium of the family Lachnospiraceae isolated from the human faeces.</title>
        <authorList>
            <person name="Zou Y."/>
            <person name="Xue W."/>
            <person name="Luo G."/>
            <person name="Lv M."/>
        </authorList>
    </citation>
    <scope>NUCLEOTIDE SEQUENCE [LARGE SCALE GENOMIC DNA]</scope>
    <source>
        <strain evidence="2 3">ACET-33324</strain>
    </source>
</reference>
<evidence type="ECO:0000313" key="2">
    <source>
        <dbReference type="EMBL" id="KSV59163.1"/>
    </source>
</evidence>
<protein>
    <recommendedName>
        <fullName evidence="4">Hydrolase</fullName>
    </recommendedName>
</protein>
<keyword evidence="1" id="KW-1133">Transmembrane helix</keyword>
<dbReference type="Pfam" id="PF04307">
    <property type="entry name" value="YdjM"/>
    <property type="match status" value="1"/>
</dbReference>
<dbReference type="InterPro" id="IPR007404">
    <property type="entry name" value="YdjM-like"/>
</dbReference>
<gene>
    <name evidence="2" type="ORF">ASU35_10425</name>
</gene>
<dbReference type="STRING" id="290052.ASU35_10425"/>
<comment type="caution">
    <text evidence="2">The sequence shown here is derived from an EMBL/GenBank/DDBJ whole genome shotgun (WGS) entry which is preliminary data.</text>
</comment>
<dbReference type="AlphaFoldDB" id="A0A0V8QEY1"/>
<evidence type="ECO:0000313" key="3">
    <source>
        <dbReference type="Proteomes" id="UP000054874"/>
    </source>
</evidence>
<dbReference type="EMBL" id="LNAM01000152">
    <property type="protein sequence ID" value="KSV59163.1"/>
    <property type="molecule type" value="Genomic_DNA"/>
</dbReference>
<feature type="transmembrane region" description="Helical" evidence="1">
    <location>
        <begin position="100"/>
        <end position="119"/>
    </location>
</feature>
<name>A0A0V8QEY1_9FIRM</name>
<feature type="transmembrane region" description="Helical" evidence="1">
    <location>
        <begin position="78"/>
        <end position="94"/>
    </location>
</feature>
<dbReference type="RefSeq" id="WP_058352634.1">
    <property type="nucleotide sequence ID" value="NZ_CABMMD010000152.1"/>
</dbReference>
<keyword evidence="1" id="KW-0472">Membrane</keyword>